<dbReference type="Pfam" id="PF00017">
    <property type="entry name" value="SH2"/>
    <property type="match status" value="2"/>
</dbReference>
<dbReference type="CDD" id="cd20830">
    <property type="entry name" value="C1_PIK3R-like_rpt2"/>
    <property type="match status" value="1"/>
</dbReference>
<evidence type="ECO:0000259" key="8">
    <source>
        <dbReference type="PROSITE" id="PS50001"/>
    </source>
</evidence>
<dbReference type="Gene3D" id="1.10.287.1490">
    <property type="match status" value="1"/>
</dbReference>
<dbReference type="InterPro" id="IPR002219">
    <property type="entry name" value="PKC_DAG/PE"/>
</dbReference>
<feature type="domain" description="Rho-GAP" evidence="12">
    <location>
        <begin position="341"/>
        <end position="536"/>
    </location>
</feature>
<feature type="domain" description="Phorbol-ester/DAG-type" evidence="10">
    <location>
        <begin position="270"/>
        <end position="321"/>
    </location>
</feature>
<keyword evidence="3" id="KW-0479">Metal-binding</keyword>
<dbReference type="SMART" id="SM00454">
    <property type="entry name" value="SAM"/>
    <property type="match status" value="1"/>
</dbReference>
<dbReference type="Gene3D" id="3.30.60.20">
    <property type="match status" value="2"/>
</dbReference>
<evidence type="ECO:0000259" key="9">
    <source>
        <dbReference type="PROSITE" id="PS50002"/>
    </source>
</evidence>
<dbReference type="PROSITE" id="PS50001">
    <property type="entry name" value="SH2"/>
    <property type="match status" value="2"/>
</dbReference>
<dbReference type="InterPro" id="IPR051854">
    <property type="entry name" value="Rho-type_GAP"/>
</dbReference>
<keyword evidence="1 6" id="KW-0728">SH3 domain</keyword>
<dbReference type="InterPro" id="IPR046349">
    <property type="entry name" value="C1-like_sf"/>
</dbReference>
<keyword evidence="2" id="KW-0343">GTPase activation</keyword>
<dbReference type="PROSITE" id="PS50002">
    <property type="entry name" value="SH3"/>
    <property type="match status" value="1"/>
</dbReference>
<organism evidence="13 14">
    <name type="scientific">Diabrotica virgifera virgifera</name>
    <name type="common">western corn rootworm</name>
    <dbReference type="NCBI Taxonomy" id="50390"/>
    <lineage>
        <taxon>Eukaryota</taxon>
        <taxon>Metazoa</taxon>
        <taxon>Ecdysozoa</taxon>
        <taxon>Arthropoda</taxon>
        <taxon>Hexapoda</taxon>
        <taxon>Insecta</taxon>
        <taxon>Pterygota</taxon>
        <taxon>Neoptera</taxon>
        <taxon>Endopterygota</taxon>
        <taxon>Coleoptera</taxon>
        <taxon>Polyphaga</taxon>
        <taxon>Cucujiformia</taxon>
        <taxon>Chrysomeloidea</taxon>
        <taxon>Chrysomelidae</taxon>
        <taxon>Galerucinae</taxon>
        <taxon>Diabroticina</taxon>
        <taxon>Diabroticites</taxon>
        <taxon>Diabrotica</taxon>
    </lineage>
</organism>
<dbReference type="InterPro" id="IPR013761">
    <property type="entry name" value="SAM/pointed_sf"/>
</dbReference>
<feature type="domain" description="SH2" evidence="8">
    <location>
        <begin position="582"/>
        <end position="676"/>
    </location>
</feature>
<dbReference type="InterPro" id="IPR008936">
    <property type="entry name" value="Rho_GTPase_activation_prot"/>
</dbReference>
<evidence type="ECO:0000256" key="1">
    <source>
        <dbReference type="ARBA" id="ARBA00022443"/>
    </source>
</evidence>
<dbReference type="InterPro" id="IPR035022">
    <property type="entry name" value="PI3kinase_P85_nSH2"/>
</dbReference>
<evidence type="ECO:0000259" key="11">
    <source>
        <dbReference type="PROSITE" id="PS50105"/>
    </source>
</evidence>
<evidence type="ECO:0000259" key="12">
    <source>
        <dbReference type="PROSITE" id="PS50238"/>
    </source>
</evidence>
<dbReference type="Gene3D" id="1.10.150.50">
    <property type="entry name" value="Transcription Factor, Ets-1"/>
    <property type="match status" value="1"/>
</dbReference>
<dbReference type="InterPro" id="IPR032498">
    <property type="entry name" value="PI3K_P85_iSH2"/>
</dbReference>
<proteinExistence type="predicted"/>
<protein>
    <recommendedName>
        <fullName evidence="15">Phosphatidylinositol 3-kinase regulatory subunit alpha</fullName>
    </recommendedName>
</protein>
<accession>A0ABM5JH19</accession>
<dbReference type="InterPro" id="IPR001660">
    <property type="entry name" value="SAM"/>
</dbReference>
<dbReference type="Gene3D" id="2.30.30.40">
    <property type="entry name" value="SH3 Domains"/>
    <property type="match status" value="1"/>
</dbReference>
<evidence type="ECO:0000313" key="13">
    <source>
        <dbReference type="EnsemblMetazoa" id="XP_050497228.1"/>
    </source>
</evidence>
<dbReference type="SMART" id="SM00109">
    <property type="entry name" value="C1"/>
    <property type="match status" value="2"/>
</dbReference>
<evidence type="ECO:0000256" key="6">
    <source>
        <dbReference type="PROSITE-ProRule" id="PRU00192"/>
    </source>
</evidence>
<evidence type="ECO:0000256" key="3">
    <source>
        <dbReference type="ARBA" id="ARBA00022723"/>
    </source>
</evidence>
<dbReference type="PANTHER" id="PTHR46075:SF5">
    <property type="entry name" value="PHOSPHATIDYLINOSITOL 3-KINASE REGULATORY SUBUNIT ALPHA"/>
    <property type="match status" value="1"/>
</dbReference>
<dbReference type="InterPro" id="IPR000980">
    <property type="entry name" value="SH2"/>
</dbReference>
<dbReference type="SMART" id="SM00326">
    <property type="entry name" value="SH3"/>
    <property type="match status" value="1"/>
</dbReference>
<dbReference type="PRINTS" id="PR00678">
    <property type="entry name" value="PI3KINASEP85"/>
</dbReference>
<dbReference type="Pfam" id="PF07653">
    <property type="entry name" value="SH3_2"/>
    <property type="match status" value="1"/>
</dbReference>
<evidence type="ECO:0000259" key="10">
    <source>
        <dbReference type="PROSITE" id="PS50081"/>
    </source>
</evidence>
<feature type="domain" description="SH3" evidence="9">
    <location>
        <begin position="2"/>
        <end position="71"/>
    </location>
</feature>
<dbReference type="RefSeq" id="XP_050497228.1">
    <property type="nucleotide sequence ID" value="XM_050641271.1"/>
</dbReference>
<feature type="domain" description="Phorbol-ester/DAG-type" evidence="10">
    <location>
        <begin position="111"/>
        <end position="162"/>
    </location>
</feature>
<dbReference type="Pfam" id="PF07647">
    <property type="entry name" value="SAM_2"/>
    <property type="match status" value="1"/>
</dbReference>
<reference evidence="13" key="1">
    <citation type="submission" date="2025-05" db="UniProtKB">
        <authorList>
            <consortium name="EnsemblMetazoa"/>
        </authorList>
    </citation>
    <scope>IDENTIFICATION</scope>
</reference>
<dbReference type="InterPro" id="IPR000198">
    <property type="entry name" value="RhoGAP_dom"/>
</dbReference>
<dbReference type="CDD" id="cd20829">
    <property type="entry name" value="C1_PIK3R-like_rpt1"/>
    <property type="match status" value="1"/>
</dbReference>
<dbReference type="EnsemblMetazoa" id="XM_050641271.1">
    <property type="protein sequence ID" value="XP_050497228.1"/>
    <property type="gene ID" value="LOC114340898"/>
</dbReference>
<feature type="domain" description="SAM" evidence="11">
    <location>
        <begin position="183"/>
        <end position="246"/>
    </location>
</feature>
<keyword evidence="4" id="KW-0862">Zinc</keyword>
<dbReference type="SUPFAM" id="SSF50044">
    <property type="entry name" value="SH3-domain"/>
    <property type="match status" value="1"/>
</dbReference>
<keyword evidence="14" id="KW-1185">Reference proteome</keyword>
<dbReference type="SUPFAM" id="SSF57889">
    <property type="entry name" value="Cysteine-rich domain"/>
    <property type="match status" value="2"/>
</dbReference>
<name>A0ABM5JH19_DIAVI</name>
<dbReference type="InterPro" id="IPR036028">
    <property type="entry name" value="SH3-like_dom_sf"/>
</dbReference>
<keyword evidence="5" id="KW-0727">SH2 domain</keyword>
<dbReference type="Pfam" id="PF00620">
    <property type="entry name" value="RhoGAP"/>
    <property type="match status" value="1"/>
</dbReference>
<dbReference type="InterPro" id="IPR001452">
    <property type="entry name" value="SH3_domain"/>
</dbReference>
<dbReference type="CDD" id="cd12923">
    <property type="entry name" value="iSH2_PI3K_IA_R"/>
    <property type="match status" value="1"/>
</dbReference>
<dbReference type="CDD" id="cd00159">
    <property type="entry name" value="RhoGAP"/>
    <property type="match status" value="1"/>
</dbReference>
<dbReference type="CDD" id="cd09942">
    <property type="entry name" value="SH2_nSH2_p85_like"/>
    <property type="match status" value="1"/>
</dbReference>
<dbReference type="PROSITE" id="PS50081">
    <property type="entry name" value="ZF_DAG_PE_2"/>
    <property type="match status" value="2"/>
</dbReference>
<evidence type="ECO:0000256" key="2">
    <source>
        <dbReference type="ARBA" id="ARBA00022468"/>
    </source>
</evidence>
<dbReference type="GeneID" id="114340898"/>
<dbReference type="SUPFAM" id="SSF48350">
    <property type="entry name" value="GTPase activation domain, GAP"/>
    <property type="match status" value="1"/>
</dbReference>
<dbReference type="PROSITE" id="PS50238">
    <property type="entry name" value="RHOGAP"/>
    <property type="match status" value="1"/>
</dbReference>
<evidence type="ECO:0008006" key="15">
    <source>
        <dbReference type="Google" id="ProtNLM"/>
    </source>
</evidence>
<dbReference type="PROSITE" id="PS00479">
    <property type="entry name" value="ZF_DAG_PE_1"/>
    <property type="match status" value="1"/>
</dbReference>
<sequence>MGDYELYQAIKSFTSSNEDELDFQRGDVFEVSIQSPFEPSQCRRPGWLFAYSRRTNGIGYVPVELVKLLGSEVGKTIHHPSACGVESSNSKPGLSKLIKRLRISEVDKRPDHRFDDVFFLTPVLCRHCKDYIWGQGHIGVTCRDCHACFHNFCLKFCKQHVCQKNTEALPPVTLDYDKPIIEWTCSNVIEWMAAVNLYNYADVFRCKDVKGIDLMNLDKDKLVAMGIKDDFHQKAILTCVDELIRKPEICLTLRNIEIEEAASSTGTNYTHTLTQHSFNTLERCDKCNKYLRGLLHQGLICQDCGLVAHRTCAASTDLPSCTHRPMDQRSHFIQFKSFFGQGLCSQFKLSDSAAPDLLVYCADELEKRAQSNESLELYNLYCATPPANQLLALVKKIEENPHDIGLSEFSPVAIAGVFKKYLRELPDPLIPVQWYDKFLEAARKRNDQECTTLLKQLVEELPPHHKSTLRFIMGHLCRICQLEYARGNKSPPTVLIQVMCHILLRPPWERIIQVVYNTQAHNRIVELLLLSCDWGEKLPEFAAAPAVPPRKVSRMGSSVYHGMLDRDKDKLNAVLSLQDAEWYWGDIKREDVNEVLNDTVDGTFLVRDASNKCGEYTLTLRKGGANKLIKICHRNGMYGFTEPYTFPSVVDLINHFRNDSLSQYNASLDIKLLYPVSRNNQEEELAKTEKIEKLVEKLVYLNKSLTEKNRVSETVSKDFNDTSVEVQTKRQALDALKELVQVFKEQTTIQEKFQNEAQPHEIKSLELNSELLKKRLNLMSESCEQLEEILKQKEAYRKALERELTSLKPQIHNLVRERDKHTRWLLQRGFSITKINQILNKNADETPGDCEVEIDTDSLPHNEECTWLMLNCSRVEAEQLLLDKCDGTFLIRKSRQMTKYALSIVCNGVINHCIINETPHGLGFTEPYNIYPTMKDLVMHYATNSLEIHNDLLATVLAIPVWESKAKNHNRDNSVYVDSQ</sequence>
<dbReference type="Gene3D" id="1.10.555.10">
    <property type="entry name" value="Rho GTPase activation protein"/>
    <property type="match status" value="1"/>
</dbReference>
<evidence type="ECO:0000256" key="4">
    <source>
        <dbReference type="ARBA" id="ARBA00022833"/>
    </source>
</evidence>
<keyword evidence="7" id="KW-0175">Coiled coil</keyword>
<dbReference type="SUPFAM" id="SSF55550">
    <property type="entry name" value="SH2 domain"/>
    <property type="match status" value="2"/>
</dbReference>
<dbReference type="SMART" id="SM00324">
    <property type="entry name" value="RhoGAP"/>
    <property type="match status" value="1"/>
</dbReference>
<dbReference type="Pfam" id="PF00130">
    <property type="entry name" value="C1_1"/>
    <property type="match status" value="1"/>
</dbReference>
<dbReference type="PROSITE" id="PS50105">
    <property type="entry name" value="SAM_DOMAIN"/>
    <property type="match status" value="1"/>
</dbReference>
<dbReference type="PANTHER" id="PTHR46075">
    <property type="entry name" value="CHIMERIN FAMILY MEMBER"/>
    <property type="match status" value="1"/>
</dbReference>
<dbReference type="Proteomes" id="UP001652700">
    <property type="component" value="Unplaced"/>
</dbReference>
<dbReference type="SUPFAM" id="SSF47769">
    <property type="entry name" value="SAM/Pointed domain"/>
    <property type="match status" value="1"/>
</dbReference>
<dbReference type="InterPro" id="IPR036860">
    <property type="entry name" value="SH2_dom_sf"/>
</dbReference>
<dbReference type="SMART" id="SM00252">
    <property type="entry name" value="SH2"/>
    <property type="match status" value="2"/>
</dbReference>
<dbReference type="Gene3D" id="3.30.505.10">
    <property type="entry name" value="SH2 domain"/>
    <property type="match status" value="2"/>
</dbReference>
<evidence type="ECO:0000256" key="5">
    <source>
        <dbReference type="PROSITE-ProRule" id="PRU00191"/>
    </source>
</evidence>
<feature type="coiled-coil region" evidence="7">
    <location>
        <begin position="726"/>
        <end position="803"/>
    </location>
</feature>
<evidence type="ECO:0000313" key="14">
    <source>
        <dbReference type="Proteomes" id="UP001652700"/>
    </source>
</evidence>
<dbReference type="PRINTS" id="PR00401">
    <property type="entry name" value="SH2DOMAIN"/>
</dbReference>
<evidence type="ECO:0000256" key="7">
    <source>
        <dbReference type="SAM" id="Coils"/>
    </source>
</evidence>
<feature type="domain" description="SH2" evidence="8">
    <location>
        <begin position="867"/>
        <end position="961"/>
    </location>
</feature>
<dbReference type="Pfam" id="PF16454">
    <property type="entry name" value="PI3K_P85_iSH2"/>
    <property type="match status" value="1"/>
</dbReference>